<evidence type="ECO:0000313" key="4">
    <source>
        <dbReference type="Proteomes" id="UP001223144"/>
    </source>
</evidence>
<protein>
    <recommendedName>
        <fullName evidence="2">DUF6777 domain-containing protein</fullName>
    </recommendedName>
</protein>
<dbReference type="Proteomes" id="UP001223144">
    <property type="component" value="Unassembled WGS sequence"/>
</dbReference>
<accession>A0ABT6HGW4</accession>
<feature type="compositionally biased region" description="Low complexity" evidence="1">
    <location>
        <begin position="286"/>
        <end position="302"/>
    </location>
</feature>
<evidence type="ECO:0000313" key="3">
    <source>
        <dbReference type="EMBL" id="MDH2388003.1"/>
    </source>
</evidence>
<name>A0ABT6HGW4_9ACTN</name>
<feature type="domain" description="DUF6777" evidence="2">
    <location>
        <begin position="93"/>
        <end position="255"/>
    </location>
</feature>
<dbReference type="InterPro" id="IPR046704">
    <property type="entry name" value="DUF6777"/>
</dbReference>
<reference evidence="3 4" key="1">
    <citation type="submission" date="2023-04" db="EMBL/GenBank/DDBJ databases">
        <title>Streptomyces chengmaiensis sp. nov. isolated from the stem of mangrove plant in Hainan.</title>
        <authorList>
            <person name="Huang X."/>
            <person name="Zhou S."/>
            <person name="Chu X."/>
            <person name="Xie Y."/>
            <person name="Lin Y."/>
        </authorList>
    </citation>
    <scope>NUCLEOTIDE SEQUENCE [LARGE SCALE GENOMIC DNA]</scope>
    <source>
        <strain evidence="3 4">HNM0663</strain>
    </source>
</reference>
<comment type="caution">
    <text evidence="3">The sequence shown here is derived from an EMBL/GenBank/DDBJ whole genome shotgun (WGS) entry which is preliminary data.</text>
</comment>
<proteinExistence type="predicted"/>
<organism evidence="3 4">
    <name type="scientific">Streptomyces chengmaiensis</name>
    <dbReference type="NCBI Taxonomy" id="3040919"/>
    <lineage>
        <taxon>Bacteria</taxon>
        <taxon>Bacillati</taxon>
        <taxon>Actinomycetota</taxon>
        <taxon>Actinomycetes</taxon>
        <taxon>Kitasatosporales</taxon>
        <taxon>Streptomycetaceae</taxon>
        <taxon>Streptomyces</taxon>
    </lineage>
</organism>
<dbReference type="EMBL" id="JARWBG010000003">
    <property type="protein sequence ID" value="MDH2388003.1"/>
    <property type="molecule type" value="Genomic_DNA"/>
</dbReference>
<dbReference type="Pfam" id="PF20568">
    <property type="entry name" value="DUF6777"/>
    <property type="match status" value="1"/>
</dbReference>
<gene>
    <name evidence="3" type="ORF">QCN29_04215</name>
</gene>
<dbReference type="RefSeq" id="WP_279926307.1">
    <property type="nucleotide sequence ID" value="NZ_JARWBG010000003.1"/>
</dbReference>
<evidence type="ECO:0000256" key="1">
    <source>
        <dbReference type="SAM" id="MobiDB-lite"/>
    </source>
</evidence>
<dbReference type="PROSITE" id="PS51257">
    <property type="entry name" value="PROKAR_LIPOPROTEIN"/>
    <property type="match status" value="1"/>
</dbReference>
<sequence length="359" mass="36446">MRSSTRRGYAATVVAIALSIGLFASGCGGDSEAAGPEKILLQPVASPGPDPFTTSASLVMPSPRPDGTARPTASPTDTATPSPSPGPTVQSLRTVSGSMAGLYGGVRNEPSCDTERLVSLLGADQSKTRAFARAAAITQEAVPSFLRGLTPVVLRADTRVTNHGYRSGAAVAFQSVLQTGTAVLADEYGAPRVRCACGNPLKAPVAVDGAVVYSGRPWPGFRPEKSVVVKPSAQIVSSLIIVDVDNGTWIERRTGTDGEEDREPDVLPPVDPDDVFDGPQAGTSSAPDGGPAVPDAPGQAAPGSPPPAPSDPVAPPPVAPPPVEPPSDAPVPPENDVTRTGPDEPIAADAAAQPDLFPG</sequence>
<keyword evidence="4" id="KW-1185">Reference proteome</keyword>
<feature type="compositionally biased region" description="Pro residues" evidence="1">
    <location>
        <begin position="303"/>
        <end position="333"/>
    </location>
</feature>
<feature type="region of interest" description="Disordered" evidence="1">
    <location>
        <begin position="41"/>
        <end position="89"/>
    </location>
</feature>
<evidence type="ECO:0000259" key="2">
    <source>
        <dbReference type="Pfam" id="PF20568"/>
    </source>
</evidence>
<feature type="region of interest" description="Disordered" evidence="1">
    <location>
        <begin position="252"/>
        <end position="359"/>
    </location>
</feature>
<feature type="compositionally biased region" description="Low complexity" evidence="1">
    <location>
        <begin position="68"/>
        <end position="81"/>
    </location>
</feature>